<gene>
    <name evidence="15" type="ORF">FDP41_007592</name>
</gene>
<feature type="region of interest" description="Disordered" evidence="12">
    <location>
        <begin position="1"/>
        <end position="87"/>
    </location>
</feature>
<evidence type="ECO:0000259" key="14">
    <source>
        <dbReference type="Pfam" id="PF00520"/>
    </source>
</evidence>
<evidence type="ECO:0000313" key="16">
    <source>
        <dbReference type="Proteomes" id="UP000444721"/>
    </source>
</evidence>
<feature type="transmembrane region" description="Helical" evidence="13">
    <location>
        <begin position="319"/>
        <end position="340"/>
    </location>
</feature>
<dbReference type="VEuPathDB" id="AmoebaDB:NF0015570"/>
<comment type="caution">
    <text evidence="15">The sequence shown here is derived from an EMBL/GenBank/DDBJ whole genome shotgun (WGS) entry which is preliminary data.</text>
</comment>
<dbReference type="PRINTS" id="PR00169">
    <property type="entry name" value="KCHANNEL"/>
</dbReference>
<evidence type="ECO:0000256" key="13">
    <source>
        <dbReference type="SAM" id="Phobius"/>
    </source>
</evidence>
<dbReference type="OMA" id="RCTRMIR"/>
<comment type="subcellular location">
    <subcellularLocation>
        <location evidence="1">Membrane</location>
        <topology evidence="1">Multi-pass membrane protein</topology>
    </subcellularLocation>
</comment>
<feature type="transmembrane region" description="Helical" evidence="13">
    <location>
        <begin position="140"/>
        <end position="167"/>
    </location>
</feature>
<feature type="compositionally biased region" description="Basic and acidic residues" evidence="12">
    <location>
        <begin position="71"/>
        <end position="87"/>
    </location>
</feature>
<dbReference type="OrthoDB" id="415460at2759"/>
<proteinExistence type="predicted"/>
<name>A0A6A5C2R6_NAEFO</name>
<dbReference type="RefSeq" id="XP_044568390.1">
    <property type="nucleotide sequence ID" value="XM_044711353.1"/>
</dbReference>
<keyword evidence="10 13" id="KW-0472">Membrane</keyword>
<feature type="compositionally biased region" description="Polar residues" evidence="12">
    <location>
        <begin position="39"/>
        <end position="51"/>
    </location>
</feature>
<keyword evidence="2" id="KW-0813">Transport</keyword>
<dbReference type="GO" id="GO:0001508">
    <property type="term" value="P:action potential"/>
    <property type="evidence" value="ECO:0007669"/>
    <property type="project" value="TreeGrafter"/>
</dbReference>
<keyword evidence="16" id="KW-1185">Reference proteome</keyword>
<protein>
    <recommendedName>
        <fullName evidence="14">Ion transport domain-containing protein</fullName>
    </recommendedName>
</protein>
<dbReference type="PANTHER" id="PTHR11537">
    <property type="entry name" value="VOLTAGE-GATED POTASSIUM CHANNEL"/>
    <property type="match status" value="1"/>
</dbReference>
<dbReference type="Pfam" id="PF00520">
    <property type="entry name" value="Ion_trans"/>
    <property type="match status" value="1"/>
</dbReference>
<keyword evidence="8 13" id="KW-1133">Transmembrane helix</keyword>
<dbReference type="AlphaFoldDB" id="A0A6A5C2R6"/>
<dbReference type="Gene3D" id="1.10.287.70">
    <property type="match status" value="1"/>
</dbReference>
<dbReference type="InterPro" id="IPR027359">
    <property type="entry name" value="Volt_channel_dom_sf"/>
</dbReference>
<dbReference type="EMBL" id="VFQX01000004">
    <property type="protein sequence ID" value="KAF0983677.1"/>
    <property type="molecule type" value="Genomic_DNA"/>
</dbReference>
<keyword evidence="3" id="KW-0633">Potassium transport</keyword>
<evidence type="ECO:0000256" key="7">
    <source>
        <dbReference type="ARBA" id="ARBA00022958"/>
    </source>
</evidence>
<evidence type="ECO:0000256" key="12">
    <source>
        <dbReference type="SAM" id="MobiDB-lite"/>
    </source>
</evidence>
<keyword evidence="4 13" id="KW-0812">Transmembrane</keyword>
<feature type="transmembrane region" description="Helical" evidence="13">
    <location>
        <begin position="275"/>
        <end position="299"/>
    </location>
</feature>
<organism evidence="15 16">
    <name type="scientific">Naegleria fowleri</name>
    <name type="common">Brain eating amoeba</name>
    <dbReference type="NCBI Taxonomy" id="5763"/>
    <lineage>
        <taxon>Eukaryota</taxon>
        <taxon>Discoba</taxon>
        <taxon>Heterolobosea</taxon>
        <taxon>Tetramitia</taxon>
        <taxon>Eutetramitia</taxon>
        <taxon>Vahlkampfiidae</taxon>
        <taxon>Naegleria</taxon>
    </lineage>
</organism>
<keyword evidence="9" id="KW-0406">Ion transport</keyword>
<evidence type="ECO:0000256" key="10">
    <source>
        <dbReference type="ARBA" id="ARBA00023136"/>
    </source>
</evidence>
<feature type="domain" description="Ion transport" evidence="14">
    <location>
        <begin position="146"/>
        <end position="376"/>
    </location>
</feature>
<reference evidence="15 16" key="1">
    <citation type="journal article" date="2019" name="Sci. Rep.">
        <title>Nanopore sequencing improves the draft genome of the human pathogenic amoeba Naegleria fowleri.</title>
        <authorList>
            <person name="Liechti N."/>
            <person name="Schurch N."/>
            <person name="Bruggmann R."/>
            <person name="Wittwer M."/>
        </authorList>
    </citation>
    <scope>NUCLEOTIDE SEQUENCE [LARGE SCALE GENOMIC DNA]</scope>
    <source>
        <strain evidence="15 16">ATCC 30894</strain>
    </source>
</reference>
<dbReference type="GO" id="GO:0008076">
    <property type="term" value="C:voltage-gated potassium channel complex"/>
    <property type="evidence" value="ECO:0007669"/>
    <property type="project" value="InterPro"/>
</dbReference>
<dbReference type="VEuPathDB" id="AmoebaDB:NfTy_007360"/>
<evidence type="ECO:0000256" key="6">
    <source>
        <dbReference type="ARBA" id="ARBA00022882"/>
    </source>
</evidence>
<dbReference type="InterPro" id="IPR028325">
    <property type="entry name" value="VG_K_chnl"/>
</dbReference>
<dbReference type="SUPFAM" id="SSF81324">
    <property type="entry name" value="Voltage-gated potassium channels"/>
    <property type="match status" value="1"/>
</dbReference>
<feature type="compositionally biased region" description="Low complexity" evidence="12">
    <location>
        <begin position="18"/>
        <end position="34"/>
    </location>
</feature>
<feature type="transmembrane region" description="Helical" evidence="13">
    <location>
        <begin position="352"/>
        <end position="376"/>
    </location>
</feature>
<dbReference type="GO" id="GO:0005249">
    <property type="term" value="F:voltage-gated potassium channel activity"/>
    <property type="evidence" value="ECO:0007669"/>
    <property type="project" value="InterPro"/>
</dbReference>
<feature type="transmembrane region" description="Helical" evidence="13">
    <location>
        <begin position="173"/>
        <end position="192"/>
    </location>
</feature>
<dbReference type="InterPro" id="IPR005821">
    <property type="entry name" value="Ion_trans_dom"/>
</dbReference>
<keyword evidence="11" id="KW-0407">Ion channel</keyword>
<evidence type="ECO:0000256" key="3">
    <source>
        <dbReference type="ARBA" id="ARBA00022538"/>
    </source>
</evidence>
<dbReference type="Gene3D" id="1.20.120.350">
    <property type="entry name" value="Voltage-gated potassium channels. Chain C"/>
    <property type="match status" value="1"/>
</dbReference>
<evidence type="ECO:0000256" key="11">
    <source>
        <dbReference type="ARBA" id="ARBA00023303"/>
    </source>
</evidence>
<evidence type="ECO:0000256" key="4">
    <source>
        <dbReference type="ARBA" id="ARBA00022692"/>
    </source>
</evidence>
<accession>A0A6A5C2R6</accession>
<evidence type="ECO:0000256" key="8">
    <source>
        <dbReference type="ARBA" id="ARBA00022989"/>
    </source>
</evidence>
<dbReference type="VEuPathDB" id="AmoebaDB:FDP41_007592"/>
<evidence type="ECO:0000256" key="9">
    <source>
        <dbReference type="ARBA" id="ARBA00023065"/>
    </source>
</evidence>
<evidence type="ECO:0000313" key="15">
    <source>
        <dbReference type="EMBL" id="KAF0983677.1"/>
    </source>
</evidence>
<evidence type="ECO:0000256" key="1">
    <source>
        <dbReference type="ARBA" id="ARBA00004141"/>
    </source>
</evidence>
<keyword evidence="7" id="KW-0630">Potassium</keyword>
<dbReference type="GeneID" id="68114810"/>
<keyword evidence="5" id="KW-0631">Potassium channel</keyword>
<dbReference type="Proteomes" id="UP000444721">
    <property type="component" value="Unassembled WGS sequence"/>
</dbReference>
<evidence type="ECO:0000256" key="2">
    <source>
        <dbReference type="ARBA" id="ARBA00022448"/>
    </source>
</evidence>
<sequence length="517" mass="58148">MMKEQQETVVLDVGGGSVDSLSSSRNRSNKLSVVGSKGFGSSMNFSTNTIETAADDGEPTTSPFAQFSSTQKKESSKEEKLDDTTPARSSVDIDRFMETHSRLFRSRRTIAIINSIPKNSADRSWKQKLYLILEHPRSSYLAMIATIISSLMTVIQTVCLVLRSFPFFFQFEFLWIFITGFLSLYFMIEYFLRMVAYVHTWGDFRHFITGGMNIIDFLSWSSFWIDLILYQADLSDHFYAQTLTVFRVLRLLKLIKLTRLSAKFQLLVVSIRRSFELLLSLVVLTVMGAIISSTLIYYAERGLFDAKSGTWLRPDGTPSPFSNIMVCMWFSIVSLATVGYGDITPVTTTGRIIAVMTILSGIVVMALPSMAIGGIYSKLLAEFDAAQEEKEEKEKQKESEDMGIDLDIDEAENAKDNLDSQPSSQSNEQKSSSWLSVDELLFGSSSNNATGTTGSSFGDLGDWSNLKDPTVRRDLQNIDEGILTQLIQQQELLMQACIQQMEDMKLAIEEMQVNRML</sequence>
<dbReference type="PANTHER" id="PTHR11537:SF254">
    <property type="entry name" value="POTASSIUM VOLTAGE-GATED CHANNEL PROTEIN SHAB"/>
    <property type="match status" value="1"/>
</dbReference>
<keyword evidence="6" id="KW-0851">Voltage-gated channel</keyword>
<evidence type="ECO:0000256" key="5">
    <source>
        <dbReference type="ARBA" id="ARBA00022826"/>
    </source>
</evidence>